<evidence type="ECO:0000256" key="4">
    <source>
        <dbReference type="ARBA" id="ARBA00023136"/>
    </source>
</evidence>
<keyword evidence="3" id="KW-1003">Cell membrane</keyword>
<evidence type="ECO:0000256" key="1">
    <source>
        <dbReference type="ARBA" id="ARBA00004236"/>
    </source>
</evidence>
<proteinExistence type="predicted"/>
<dbReference type="AlphaFoldDB" id="A0A8J3VXG1"/>
<feature type="signal peptide" evidence="5">
    <location>
        <begin position="1"/>
        <end position="24"/>
    </location>
</feature>
<evidence type="ECO:0000259" key="6">
    <source>
        <dbReference type="Pfam" id="PF04069"/>
    </source>
</evidence>
<gene>
    <name evidence="7" type="ORF">Mth01_01310</name>
</gene>
<dbReference type="GO" id="GO:0005275">
    <property type="term" value="F:amine transmembrane transporter activity"/>
    <property type="evidence" value="ECO:0007669"/>
    <property type="project" value="TreeGrafter"/>
</dbReference>
<dbReference type="GO" id="GO:0015871">
    <property type="term" value="P:choline transport"/>
    <property type="evidence" value="ECO:0007669"/>
    <property type="project" value="TreeGrafter"/>
</dbReference>
<dbReference type="Proteomes" id="UP000610966">
    <property type="component" value="Unassembled WGS sequence"/>
</dbReference>
<protein>
    <recommendedName>
        <fullName evidence="6">ABC-type glycine betaine transport system substrate-binding domain-containing protein</fullName>
    </recommendedName>
</protein>
<evidence type="ECO:0000256" key="2">
    <source>
        <dbReference type="ARBA" id="ARBA00022448"/>
    </source>
</evidence>
<dbReference type="Gene3D" id="3.10.105.10">
    <property type="entry name" value="Dipeptide-binding Protein, Domain 3"/>
    <property type="match status" value="2"/>
</dbReference>
<dbReference type="EMBL" id="BOOG01000003">
    <property type="protein sequence ID" value="GIH67878.1"/>
    <property type="molecule type" value="Genomic_DNA"/>
</dbReference>
<evidence type="ECO:0000313" key="7">
    <source>
        <dbReference type="EMBL" id="GIH67878.1"/>
    </source>
</evidence>
<dbReference type="Gene3D" id="3.40.190.100">
    <property type="entry name" value="Glycine betaine-binding periplasmic protein, domain 2"/>
    <property type="match status" value="1"/>
</dbReference>
<dbReference type="Pfam" id="PF04069">
    <property type="entry name" value="OpuAC"/>
    <property type="match status" value="1"/>
</dbReference>
<dbReference type="PANTHER" id="PTHR47737:SF1">
    <property type="entry name" value="GLYCINE BETAINE_PROLINE BETAINE TRANSPORT SYSTEM PERMEASE PROTEIN PROW"/>
    <property type="match status" value="1"/>
</dbReference>
<organism evidence="7 8">
    <name type="scientific">Sphaerimonospora thailandensis</name>
    <dbReference type="NCBI Taxonomy" id="795644"/>
    <lineage>
        <taxon>Bacteria</taxon>
        <taxon>Bacillati</taxon>
        <taxon>Actinomycetota</taxon>
        <taxon>Actinomycetes</taxon>
        <taxon>Streptosporangiales</taxon>
        <taxon>Streptosporangiaceae</taxon>
        <taxon>Sphaerimonospora</taxon>
    </lineage>
</organism>
<feature type="chain" id="PRO_5038362192" description="ABC-type glycine betaine transport system substrate-binding domain-containing protein" evidence="5">
    <location>
        <begin position="25"/>
        <end position="310"/>
    </location>
</feature>
<reference evidence="7" key="1">
    <citation type="submission" date="2021-01" db="EMBL/GenBank/DDBJ databases">
        <title>Whole genome shotgun sequence of Sphaerimonospora thailandensis NBRC 107569.</title>
        <authorList>
            <person name="Komaki H."/>
            <person name="Tamura T."/>
        </authorList>
    </citation>
    <scope>NUCLEOTIDE SEQUENCE</scope>
    <source>
        <strain evidence="7">NBRC 107569</strain>
    </source>
</reference>
<dbReference type="PROSITE" id="PS51257">
    <property type="entry name" value="PROKAR_LIPOPROTEIN"/>
    <property type="match status" value="1"/>
</dbReference>
<evidence type="ECO:0000256" key="3">
    <source>
        <dbReference type="ARBA" id="ARBA00022475"/>
    </source>
</evidence>
<evidence type="ECO:0000313" key="8">
    <source>
        <dbReference type="Proteomes" id="UP000610966"/>
    </source>
</evidence>
<name>A0A8J3VXG1_9ACTN</name>
<keyword evidence="5" id="KW-0732">Signal</keyword>
<dbReference type="InterPro" id="IPR007210">
    <property type="entry name" value="ABC_Gly_betaine_transp_sub-bd"/>
</dbReference>
<evidence type="ECO:0000256" key="5">
    <source>
        <dbReference type="SAM" id="SignalP"/>
    </source>
</evidence>
<comment type="subcellular location">
    <subcellularLocation>
        <location evidence="1">Cell membrane</location>
    </subcellularLocation>
</comment>
<dbReference type="GO" id="GO:0043190">
    <property type="term" value="C:ATP-binding cassette (ABC) transporter complex"/>
    <property type="evidence" value="ECO:0007669"/>
    <property type="project" value="InterPro"/>
</dbReference>
<keyword evidence="8" id="KW-1185">Reference proteome</keyword>
<dbReference type="GO" id="GO:0031460">
    <property type="term" value="P:glycine betaine transport"/>
    <property type="evidence" value="ECO:0007669"/>
    <property type="project" value="TreeGrafter"/>
</dbReference>
<feature type="domain" description="ABC-type glycine betaine transport system substrate-binding" evidence="6">
    <location>
        <begin position="50"/>
        <end position="299"/>
    </location>
</feature>
<accession>A0A8J3VXG1</accession>
<dbReference type="CDD" id="cd13639">
    <property type="entry name" value="PBP2_OpuAC_like"/>
    <property type="match status" value="1"/>
</dbReference>
<keyword evidence="2" id="KW-0813">Transport</keyword>
<dbReference type="PANTHER" id="PTHR47737">
    <property type="entry name" value="GLYCINE BETAINE/PROLINE BETAINE TRANSPORT SYSTEM PERMEASE PROTEIN PROW"/>
    <property type="match status" value="1"/>
</dbReference>
<keyword evidence="4" id="KW-0472">Membrane</keyword>
<dbReference type="SUPFAM" id="SSF53850">
    <property type="entry name" value="Periplasmic binding protein-like II"/>
    <property type="match status" value="1"/>
</dbReference>
<dbReference type="GO" id="GO:0015226">
    <property type="term" value="F:carnitine transmembrane transporter activity"/>
    <property type="evidence" value="ECO:0007669"/>
    <property type="project" value="TreeGrafter"/>
</dbReference>
<sequence>MRTVRGPRRLLTIIAATVSLAVLATACGNGGESTEAASTGDSTPTAAAKKSITIGWIPWDEDIVVTHLWKKILETKGYEVKLVNPDVAPLYAGLAKGDIDLFFDSWQPITHADYMEKYGDKLEDLQVWYDNAKLTLAVPDYMSDVKTIGDLKSKAGELDGKIVGIEPGAGLTRVTEKEAMPGYGLDGDFKLLKSSTAAMLAELKKATDAKKPIAVTLWRPHWAYAKFPVRDLEDPKGLMGAAEEIHAIGPKGFSTDFPEVAGWLKKFTLTDEQLGTLEDVILNTHKEGEEEKAVDEWLSANPDFITSITG</sequence>
<comment type="caution">
    <text evidence="7">The sequence shown here is derived from an EMBL/GenBank/DDBJ whole genome shotgun (WGS) entry which is preliminary data.</text>
</comment>